<dbReference type="GO" id="GO:0003729">
    <property type="term" value="F:mRNA binding"/>
    <property type="evidence" value="ECO:0007669"/>
    <property type="project" value="TreeGrafter"/>
</dbReference>
<proteinExistence type="inferred from homology"/>
<dbReference type="Pfam" id="PF13812">
    <property type="entry name" value="PPR_3"/>
    <property type="match status" value="1"/>
</dbReference>
<evidence type="ECO:0000256" key="3">
    <source>
        <dbReference type="PROSITE-ProRule" id="PRU00708"/>
    </source>
</evidence>
<gene>
    <name evidence="4" type="ORF">GH714_038597</name>
</gene>
<comment type="caution">
    <text evidence="4">The sequence shown here is derived from an EMBL/GenBank/DDBJ whole genome shotgun (WGS) entry which is preliminary data.</text>
</comment>
<dbReference type="Pfam" id="PF01535">
    <property type="entry name" value="PPR"/>
    <property type="match status" value="3"/>
</dbReference>
<reference evidence="4 5" key="1">
    <citation type="journal article" date="2020" name="Mol. Plant">
        <title>The Chromosome-Based Rubber Tree Genome Provides New Insights into Spurge Genome Evolution and Rubber Biosynthesis.</title>
        <authorList>
            <person name="Liu J."/>
            <person name="Shi C."/>
            <person name="Shi C.C."/>
            <person name="Li W."/>
            <person name="Zhang Q.J."/>
            <person name="Zhang Y."/>
            <person name="Li K."/>
            <person name="Lu H.F."/>
            <person name="Shi C."/>
            <person name="Zhu S.T."/>
            <person name="Xiao Z.Y."/>
            <person name="Nan H."/>
            <person name="Yue Y."/>
            <person name="Zhu X.G."/>
            <person name="Wu Y."/>
            <person name="Hong X.N."/>
            <person name="Fan G.Y."/>
            <person name="Tong Y."/>
            <person name="Zhang D."/>
            <person name="Mao C.L."/>
            <person name="Liu Y.L."/>
            <person name="Hao S.J."/>
            <person name="Liu W.Q."/>
            <person name="Lv M.Q."/>
            <person name="Zhang H.B."/>
            <person name="Liu Y."/>
            <person name="Hu-Tang G.R."/>
            <person name="Wang J.P."/>
            <person name="Wang J.H."/>
            <person name="Sun Y.H."/>
            <person name="Ni S.B."/>
            <person name="Chen W.B."/>
            <person name="Zhang X.C."/>
            <person name="Jiao Y.N."/>
            <person name="Eichler E.E."/>
            <person name="Li G.H."/>
            <person name="Liu X."/>
            <person name="Gao L.Z."/>
        </authorList>
    </citation>
    <scope>NUCLEOTIDE SEQUENCE [LARGE SCALE GENOMIC DNA]</scope>
    <source>
        <strain evidence="5">cv. GT1</strain>
        <tissue evidence="4">Leaf</tissue>
    </source>
</reference>
<feature type="repeat" description="PPR" evidence="3">
    <location>
        <begin position="187"/>
        <end position="221"/>
    </location>
</feature>
<protein>
    <recommendedName>
        <fullName evidence="6">Pentacotripeptide-repeat region of PRORP domain-containing protein</fullName>
    </recommendedName>
</protein>
<evidence type="ECO:0000256" key="2">
    <source>
        <dbReference type="ARBA" id="ARBA00022737"/>
    </source>
</evidence>
<feature type="repeat" description="PPR" evidence="3">
    <location>
        <begin position="552"/>
        <end position="586"/>
    </location>
</feature>
<evidence type="ECO:0008006" key="6">
    <source>
        <dbReference type="Google" id="ProtNLM"/>
    </source>
</evidence>
<dbReference type="PANTHER" id="PTHR47938:SF46">
    <property type="entry name" value="PENTACOTRIPEPTIDE-REPEAT REGION OF PRORP DOMAIN-CONTAINING PROTEIN"/>
    <property type="match status" value="1"/>
</dbReference>
<keyword evidence="2" id="KW-0677">Repeat</keyword>
<evidence type="ECO:0000256" key="1">
    <source>
        <dbReference type="ARBA" id="ARBA00007626"/>
    </source>
</evidence>
<feature type="repeat" description="PPR" evidence="3">
    <location>
        <begin position="517"/>
        <end position="551"/>
    </location>
</feature>
<dbReference type="Gene3D" id="1.25.40.10">
    <property type="entry name" value="Tetratricopeptide repeat domain"/>
    <property type="match status" value="6"/>
</dbReference>
<dbReference type="PANTHER" id="PTHR47938">
    <property type="entry name" value="RESPIRATORY COMPLEX I CHAPERONE (CIA84), PUTATIVE (AFU_ORTHOLOGUE AFUA_2G06020)-RELATED"/>
    <property type="match status" value="1"/>
</dbReference>
<dbReference type="InterPro" id="IPR002885">
    <property type="entry name" value="PPR_rpt"/>
</dbReference>
<feature type="repeat" description="PPR" evidence="3">
    <location>
        <begin position="693"/>
        <end position="727"/>
    </location>
</feature>
<feature type="repeat" description="PPR" evidence="3">
    <location>
        <begin position="587"/>
        <end position="621"/>
    </location>
</feature>
<accession>A0A6A6MRP0</accession>
<dbReference type="InterPro" id="IPR011990">
    <property type="entry name" value="TPR-like_helical_dom_sf"/>
</dbReference>
<feature type="repeat" description="PPR" evidence="3">
    <location>
        <begin position="658"/>
        <end position="692"/>
    </location>
</feature>
<comment type="similarity">
    <text evidence="1">Belongs to the PPR family. P subfamily.</text>
</comment>
<feature type="repeat" description="PPR" evidence="3">
    <location>
        <begin position="482"/>
        <end position="516"/>
    </location>
</feature>
<evidence type="ECO:0000313" key="5">
    <source>
        <dbReference type="Proteomes" id="UP000467840"/>
    </source>
</evidence>
<feature type="repeat" description="PPR" evidence="3">
    <location>
        <begin position="412"/>
        <end position="446"/>
    </location>
</feature>
<dbReference type="NCBIfam" id="TIGR00756">
    <property type="entry name" value="PPR"/>
    <property type="match status" value="13"/>
</dbReference>
<keyword evidence="5" id="KW-1185">Reference proteome</keyword>
<feature type="repeat" description="PPR" evidence="3">
    <location>
        <begin position="622"/>
        <end position="656"/>
    </location>
</feature>
<feature type="repeat" description="PPR" evidence="3">
    <location>
        <begin position="447"/>
        <end position="481"/>
    </location>
</feature>
<sequence>MSITLLASKHPKIIRVFESCPIRYSILLCRLSTEPTALPPPSVQQNDDSIVKQAVQLLKIPHHEWSTTQLIHLLFSDPAPSSRLLFQIARRLPSSSHALKFLQFLQDNSPLPDKTQSLSSTFQAIVELASREPDSRSNLYELYKVSKEWIVPLTINSATLLLRCFGRNGLVEESLILFNELDHSLKNTHVRNVLIDLLLRAGHVDHALKVLDEMFQSKFDYRPNDVTGDIIFSWLMKRERLGRIVTQEEIVELVLKFGEFGVFPKSIWITKMITMLCRNGNTNKACELLLELMNRGAALEVAPCNALLTGLGRDSYRDRMNDVMAKMKEMDIEPNVITYGILINHLCKFRRVDEALEVFQRMNESQEGDGVSVEPDVVIFNTLIDGLCKVGRQEEGLGLLERMKLQRECAPNTVTYNCLIDGFCKAGEIERGLELFDEMNKEGIVPNAVTVNTLVDGMCRNGRANSAVKFLDEMQRKGLKGDVFAYTSLINAFCNVNNIRMAMEIFDQKLREGCFPDAIAYYNLISGLTQAGRMDDASSILSKLKEAGFHPDIVCYNQMISGFCNKNRMDKVKEMLNDMVKSGVSPDSITYNTLISYCSKIGDFKIAHKMLRKMTEDGLSPTVVTYGALIHAYCLNGNVDEAMKIFRGMGSTAKVAPNTVVYNILIDSLCQNNNVELALKLMDDMKVKGIRPTTTTYNAMFKGLREKKWLKQTFELMDRMIEQACNPDYITMEILTEWLSAVGETEKLKNFAQGHKASACPSYIGDLLP</sequence>
<dbReference type="PROSITE" id="PS51375">
    <property type="entry name" value="PPR"/>
    <property type="match status" value="12"/>
</dbReference>
<name>A0A6A6MRP0_HEVBR</name>
<feature type="repeat" description="PPR" evidence="3">
    <location>
        <begin position="376"/>
        <end position="410"/>
    </location>
</feature>
<feature type="repeat" description="PPR" evidence="3">
    <location>
        <begin position="335"/>
        <end position="365"/>
    </location>
</feature>
<dbReference type="AlphaFoldDB" id="A0A6A6MRP0"/>
<dbReference type="EMBL" id="JAAGAX010000005">
    <property type="protein sequence ID" value="KAF2315255.1"/>
    <property type="molecule type" value="Genomic_DNA"/>
</dbReference>
<organism evidence="4 5">
    <name type="scientific">Hevea brasiliensis</name>
    <name type="common">Para rubber tree</name>
    <name type="synonym">Siphonia brasiliensis</name>
    <dbReference type="NCBI Taxonomy" id="3981"/>
    <lineage>
        <taxon>Eukaryota</taxon>
        <taxon>Viridiplantae</taxon>
        <taxon>Streptophyta</taxon>
        <taxon>Embryophyta</taxon>
        <taxon>Tracheophyta</taxon>
        <taxon>Spermatophyta</taxon>
        <taxon>Magnoliopsida</taxon>
        <taxon>eudicotyledons</taxon>
        <taxon>Gunneridae</taxon>
        <taxon>Pentapetalae</taxon>
        <taxon>rosids</taxon>
        <taxon>fabids</taxon>
        <taxon>Malpighiales</taxon>
        <taxon>Euphorbiaceae</taxon>
        <taxon>Crotonoideae</taxon>
        <taxon>Micrandreae</taxon>
        <taxon>Hevea</taxon>
    </lineage>
</organism>
<dbReference type="Pfam" id="PF13041">
    <property type="entry name" value="PPR_2"/>
    <property type="match status" value="3"/>
</dbReference>
<dbReference type="SUPFAM" id="SSF48452">
    <property type="entry name" value="TPR-like"/>
    <property type="match status" value="1"/>
</dbReference>
<dbReference type="Pfam" id="PF12854">
    <property type="entry name" value="PPR_1"/>
    <property type="match status" value="3"/>
</dbReference>
<dbReference type="Proteomes" id="UP000467840">
    <property type="component" value="Chromosome 15"/>
</dbReference>
<evidence type="ECO:0000313" key="4">
    <source>
        <dbReference type="EMBL" id="KAF2315255.1"/>
    </source>
</evidence>